<dbReference type="Pfam" id="PF00535">
    <property type="entry name" value="Glycos_transf_2"/>
    <property type="match status" value="1"/>
</dbReference>
<dbReference type="AlphaFoldDB" id="A0A3A4B396"/>
<dbReference type="InterPro" id="IPR050834">
    <property type="entry name" value="Glycosyltransf_2"/>
</dbReference>
<dbReference type="RefSeq" id="WP_119926893.1">
    <property type="nucleotide sequence ID" value="NZ_QZEY01000004.1"/>
</dbReference>
<evidence type="ECO:0000259" key="1">
    <source>
        <dbReference type="Pfam" id="PF00535"/>
    </source>
</evidence>
<dbReference type="Proteomes" id="UP000265768">
    <property type="component" value="Unassembled WGS sequence"/>
</dbReference>
<dbReference type="Gene3D" id="3.90.550.10">
    <property type="entry name" value="Spore Coat Polysaccharide Biosynthesis Protein SpsA, Chain A"/>
    <property type="match status" value="1"/>
</dbReference>
<comment type="caution">
    <text evidence="2">The sequence shown here is derived from an EMBL/GenBank/DDBJ whole genome shotgun (WGS) entry which is preliminary data.</text>
</comment>
<reference evidence="2 3" key="1">
    <citation type="submission" date="2018-09" db="EMBL/GenBank/DDBJ databases">
        <title>YIM 75507 draft genome.</title>
        <authorList>
            <person name="Tang S."/>
            <person name="Feng Y."/>
        </authorList>
    </citation>
    <scope>NUCLEOTIDE SEQUENCE [LARGE SCALE GENOMIC DNA]</scope>
    <source>
        <strain evidence="2 3">YIM 75507</strain>
    </source>
</reference>
<dbReference type="OrthoDB" id="153025at2"/>
<dbReference type="InterPro" id="IPR029044">
    <property type="entry name" value="Nucleotide-diphossugar_trans"/>
</dbReference>
<sequence>MGPTVGVVICTRGDRPRLLRAALDGVLGQDYPGHITVTVVFDRCPPDEALRLDRPGRRVLVTGNSRAANVAGARNSGVLALPDTDLIAFCDDDDEWLPGKLAAQVAALEPGDVLAACGMVLAYSGWAVDRVLAARRIELADLLVSRVAEAHPSSFLARRTDLVERVGLFAEDIPGGYGEDYDLLLRAAKAAPIRYVPIVGVRVRVHGRSSHFTGRWPTIAAAHEWLLDAHPEFARTRRGRARLTGQIALAHAASARRAPALRWSWRTLRTWPLEPRVYAALAIAARLITVERLIRLLEARGVGT</sequence>
<keyword evidence="3" id="KW-1185">Reference proteome</keyword>
<name>A0A3A4B396_9ACTN</name>
<feature type="domain" description="Glycosyltransferase 2-like" evidence="1">
    <location>
        <begin position="7"/>
        <end position="125"/>
    </location>
</feature>
<gene>
    <name evidence="2" type="ORF">D5H75_14150</name>
</gene>
<dbReference type="EMBL" id="QZEY01000004">
    <property type="protein sequence ID" value="RJL32645.1"/>
    <property type="molecule type" value="Genomic_DNA"/>
</dbReference>
<dbReference type="SUPFAM" id="SSF53448">
    <property type="entry name" value="Nucleotide-diphospho-sugar transferases"/>
    <property type="match status" value="1"/>
</dbReference>
<proteinExistence type="predicted"/>
<dbReference type="InterPro" id="IPR001173">
    <property type="entry name" value="Glyco_trans_2-like"/>
</dbReference>
<dbReference type="PANTHER" id="PTHR43685">
    <property type="entry name" value="GLYCOSYLTRANSFERASE"/>
    <property type="match status" value="1"/>
</dbReference>
<dbReference type="GO" id="GO:0016740">
    <property type="term" value="F:transferase activity"/>
    <property type="evidence" value="ECO:0007669"/>
    <property type="project" value="UniProtKB-KW"/>
</dbReference>
<evidence type="ECO:0000313" key="2">
    <source>
        <dbReference type="EMBL" id="RJL32645.1"/>
    </source>
</evidence>
<protein>
    <submittedName>
        <fullName evidence="2">Glycosyltransferase family 2 protein</fullName>
    </submittedName>
</protein>
<evidence type="ECO:0000313" key="3">
    <source>
        <dbReference type="Proteomes" id="UP000265768"/>
    </source>
</evidence>
<dbReference type="CDD" id="cd00761">
    <property type="entry name" value="Glyco_tranf_GTA_type"/>
    <property type="match status" value="1"/>
</dbReference>
<accession>A0A3A4B396</accession>
<dbReference type="PANTHER" id="PTHR43685:SF2">
    <property type="entry name" value="GLYCOSYLTRANSFERASE 2-LIKE DOMAIN-CONTAINING PROTEIN"/>
    <property type="match status" value="1"/>
</dbReference>
<keyword evidence="2" id="KW-0808">Transferase</keyword>
<organism evidence="2 3">
    <name type="scientific">Bailinhaonella thermotolerans</name>
    <dbReference type="NCBI Taxonomy" id="1070861"/>
    <lineage>
        <taxon>Bacteria</taxon>
        <taxon>Bacillati</taxon>
        <taxon>Actinomycetota</taxon>
        <taxon>Actinomycetes</taxon>
        <taxon>Streptosporangiales</taxon>
        <taxon>Streptosporangiaceae</taxon>
        <taxon>Bailinhaonella</taxon>
    </lineage>
</organism>